<dbReference type="InterPro" id="IPR039356">
    <property type="entry name" value="YfbR/HDDC2"/>
</dbReference>
<dbReference type="Proteomes" id="UP000766904">
    <property type="component" value="Unassembled WGS sequence"/>
</dbReference>
<dbReference type="Pfam" id="PF13023">
    <property type="entry name" value="HD_3"/>
    <property type="match status" value="1"/>
</dbReference>
<evidence type="ECO:0000256" key="7">
    <source>
        <dbReference type="ARBA" id="ARBA00022801"/>
    </source>
</evidence>
<name>A0A8J8TTJ9_9EURY</name>
<dbReference type="GO" id="GO:0046872">
    <property type="term" value="F:metal ion binding"/>
    <property type="evidence" value="ECO:0007669"/>
    <property type="project" value="UniProtKB-KW"/>
</dbReference>
<keyword evidence="7" id="KW-0378">Hydrolase</keyword>
<dbReference type="RefSeq" id="WP_148856135.1">
    <property type="nucleotide sequence ID" value="NZ_PHNJ01000001.1"/>
</dbReference>
<feature type="domain" description="HD/PDEase" evidence="8">
    <location>
        <begin position="45"/>
        <end position="163"/>
    </location>
</feature>
<keyword evidence="10" id="KW-1185">Reference proteome</keyword>
<dbReference type="Gene3D" id="1.10.3210.10">
    <property type="entry name" value="Hypothetical protein af1432"/>
    <property type="match status" value="1"/>
</dbReference>
<evidence type="ECO:0000256" key="1">
    <source>
        <dbReference type="ARBA" id="ARBA00001638"/>
    </source>
</evidence>
<protein>
    <recommendedName>
        <fullName evidence="5">5'-deoxynucleotidase</fullName>
        <ecNumber evidence="5">3.1.3.89</ecNumber>
    </recommendedName>
</protein>
<evidence type="ECO:0000256" key="4">
    <source>
        <dbReference type="ARBA" id="ARBA00011738"/>
    </source>
</evidence>
<evidence type="ECO:0000313" key="10">
    <source>
        <dbReference type="Proteomes" id="UP000766904"/>
    </source>
</evidence>
<organism evidence="9 10">
    <name type="scientific">Natronococcus pandeyae</name>
    <dbReference type="NCBI Taxonomy" id="2055836"/>
    <lineage>
        <taxon>Archaea</taxon>
        <taxon>Methanobacteriati</taxon>
        <taxon>Methanobacteriota</taxon>
        <taxon>Stenosarchaea group</taxon>
        <taxon>Halobacteria</taxon>
        <taxon>Halobacteriales</taxon>
        <taxon>Natrialbaceae</taxon>
        <taxon>Natronococcus</taxon>
    </lineage>
</organism>
<evidence type="ECO:0000313" key="9">
    <source>
        <dbReference type="EMBL" id="TYL40345.1"/>
    </source>
</evidence>
<dbReference type="EC" id="3.1.3.89" evidence="5"/>
<comment type="caution">
    <text evidence="9">The sequence shown here is derived from an EMBL/GenBank/DDBJ whole genome shotgun (WGS) entry which is preliminary data.</text>
</comment>
<accession>A0A8J8TTJ9</accession>
<dbReference type="SUPFAM" id="SSF109604">
    <property type="entry name" value="HD-domain/PDEase-like"/>
    <property type="match status" value="1"/>
</dbReference>
<gene>
    <name evidence="9" type="ORF">CV102_01855</name>
</gene>
<dbReference type="OrthoDB" id="46088at2157"/>
<proteinExistence type="predicted"/>
<reference evidence="9" key="1">
    <citation type="submission" date="2017-11" db="EMBL/GenBank/DDBJ databases">
        <authorList>
            <person name="Kajale S.C."/>
            <person name="Sharma A."/>
        </authorList>
    </citation>
    <scope>NUCLEOTIDE SEQUENCE</scope>
    <source>
        <strain evidence="9">LS1_42</strain>
    </source>
</reference>
<dbReference type="InterPro" id="IPR003607">
    <property type="entry name" value="HD/PDEase_dom"/>
</dbReference>
<evidence type="ECO:0000259" key="8">
    <source>
        <dbReference type="SMART" id="SM00471"/>
    </source>
</evidence>
<sequence>MSDGPGTDAASNADPDREDTVEAVLRAFALKDERRTGWQLRGVDEPESVADHTWGVCLLCLFYAPLADVDRDRALRMALVHDLAEAETGDFPTRADTTATTIDTEEKERLERAAITDLLEPFDDGDLRALWEAYERRESETARFVKDMDLVDMCLQAVRYERERRYDPTADPDDRFSEYDHLDEFFATAEPRVRTDVGRELFEEALERYEAAKRSADAEDG</sequence>
<evidence type="ECO:0000256" key="5">
    <source>
        <dbReference type="ARBA" id="ARBA00012964"/>
    </source>
</evidence>
<dbReference type="GO" id="GO:0005737">
    <property type="term" value="C:cytoplasm"/>
    <property type="evidence" value="ECO:0007669"/>
    <property type="project" value="TreeGrafter"/>
</dbReference>
<dbReference type="PANTHER" id="PTHR11845">
    <property type="entry name" value="5'-DEOXYNUCLEOTIDASE HDDC2"/>
    <property type="match status" value="1"/>
</dbReference>
<comment type="catalytic activity">
    <reaction evidence="1">
        <text>a 2'-deoxyribonucleoside 5'-phosphate + H2O = a 2'-deoxyribonucleoside + phosphate</text>
        <dbReference type="Rhea" id="RHEA:36167"/>
        <dbReference type="ChEBI" id="CHEBI:15377"/>
        <dbReference type="ChEBI" id="CHEBI:18274"/>
        <dbReference type="ChEBI" id="CHEBI:43474"/>
        <dbReference type="ChEBI" id="CHEBI:65317"/>
        <dbReference type="EC" id="3.1.3.89"/>
    </reaction>
</comment>
<dbReference type="GO" id="GO:0002953">
    <property type="term" value="F:5'-deoxynucleotidase activity"/>
    <property type="evidence" value="ECO:0007669"/>
    <property type="project" value="UniProtKB-EC"/>
</dbReference>
<evidence type="ECO:0000256" key="6">
    <source>
        <dbReference type="ARBA" id="ARBA00022723"/>
    </source>
</evidence>
<dbReference type="AlphaFoldDB" id="A0A8J8TTJ9"/>
<comment type="cofactor">
    <cofactor evidence="3">
        <name>Co(2+)</name>
        <dbReference type="ChEBI" id="CHEBI:48828"/>
    </cofactor>
</comment>
<dbReference type="InterPro" id="IPR006674">
    <property type="entry name" value="HD_domain"/>
</dbReference>
<evidence type="ECO:0000256" key="2">
    <source>
        <dbReference type="ARBA" id="ARBA00001936"/>
    </source>
</evidence>
<dbReference type="FunFam" id="1.10.3210.10:FF:000035">
    <property type="entry name" value="HD family hydrolase"/>
    <property type="match status" value="1"/>
</dbReference>
<keyword evidence="6" id="KW-0479">Metal-binding</keyword>
<dbReference type="EMBL" id="PHNJ01000001">
    <property type="protein sequence ID" value="TYL40345.1"/>
    <property type="molecule type" value="Genomic_DNA"/>
</dbReference>
<comment type="subunit">
    <text evidence="4">Homodimer.</text>
</comment>
<comment type="cofactor">
    <cofactor evidence="2">
        <name>Mn(2+)</name>
        <dbReference type="ChEBI" id="CHEBI:29035"/>
    </cofactor>
</comment>
<dbReference type="SMART" id="SM00471">
    <property type="entry name" value="HDc"/>
    <property type="match status" value="1"/>
</dbReference>
<dbReference type="PANTHER" id="PTHR11845:SF13">
    <property type="entry name" value="5'-DEOXYNUCLEOTIDASE HDDC2"/>
    <property type="match status" value="1"/>
</dbReference>
<evidence type="ECO:0000256" key="3">
    <source>
        <dbReference type="ARBA" id="ARBA00001941"/>
    </source>
</evidence>